<dbReference type="EMBL" id="BQNB010012584">
    <property type="protein sequence ID" value="GJT05425.1"/>
    <property type="molecule type" value="Genomic_DNA"/>
</dbReference>
<accession>A0ABQ5AS01</accession>
<dbReference type="InterPro" id="IPR053134">
    <property type="entry name" value="RNA-dir_DNA_polymerase"/>
</dbReference>
<evidence type="ECO:0000313" key="1">
    <source>
        <dbReference type="EMBL" id="GJT05425.1"/>
    </source>
</evidence>
<protein>
    <recommendedName>
        <fullName evidence="3">Reverse transcriptase domain-containing protein</fullName>
    </recommendedName>
</protein>
<sequence length="373" mass="42679">MIRKRQQEKTTFTCPYGTICHTTLALWLLHNAPGTFQSCVMAIFHVMFRKKRWKCFMDDFSVFGSSSIYMLKNHLERCLSGCDDTNLALILGEDRNAIYMVKEGMFFDHIFSNVGYLRSNELWIDVIAKLHHQTNVKGHPLFLGHAGSEIATIGFCILQEFDFDIVVTTGAENTSGRKTVPLGQDKLDDALWAFRTAYKTPSWVYSHNRWIARIVKNSRACIFIKSFTSSASFWESIEAIDSLVPLDEHFATFRGNGYSRKRAKRKPKTNKSKHGVERAKAKVIKMKKIQLEGLKLPKPQVVLQKRKTRVKIAKKPCWQSLTFSMAEIVSKEAQKKSKAGICFRLYSHNKHTSFLLSKEAQAASPRDKELALK</sequence>
<dbReference type="Proteomes" id="UP001151760">
    <property type="component" value="Unassembled WGS sequence"/>
</dbReference>
<dbReference type="Gene3D" id="3.30.70.270">
    <property type="match status" value="1"/>
</dbReference>
<dbReference type="InterPro" id="IPR043502">
    <property type="entry name" value="DNA/RNA_pol_sf"/>
</dbReference>
<gene>
    <name evidence="1" type="ORF">Tco_0839887</name>
</gene>
<comment type="caution">
    <text evidence="1">The sequence shown here is derived from an EMBL/GenBank/DDBJ whole genome shotgun (WGS) entry which is preliminary data.</text>
</comment>
<dbReference type="PANTHER" id="PTHR24559">
    <property type="entry name" value="TRANSPOSON TY3-I GAG-POL POLYPROTEIN"/>
    <property type="match status" value="1"/>
</dbReference>
<evidence type="ECO:0000313" key="2">
    <source>
        <dbReference type="Proteomes" id="UP001151760"/>
    </source>
</evidence>
<dbReference type="PANTHER" id="PTHR24559:SF444">
    <property type="entry name" value="REVERSE TRANSCRIPTASE DOMAIN-CONTAINING PROTEIN"/>
    <property type="match status" value="1"/>
</dbReference>
<dbReference type="SUPFAM" id="SSF56672">
    <property type="entry name" value="DNA/RNA polymerases"/>
    <property type="match status" value="1"/>
</dbReference>
<dbReference type="InterPro" id="IPR043128">
    <property type="entry name" value="Rev_trsase/Diguanyl_cyclase"/>
</dbReference>
<proteinExistence type="predicted"/>
<reference evidence="1" key="2">
    <citation type="submission" date="2022-01" db="EMBL/GenBank/DDBJ databases">
        <authorList>
            <person name="Yamashiro T."/>
            <person name="Shiraishi A."/>
            <person name="Satake H."/>
            <person name="Nakayama K."/>
        </authorList>
    </citation>
    <scope>NUCLEOTIDE SEQUENCE</scope>
</reference>
<dbReference type="Gene3D" id="3.10.10.10">
    <property type="entry name" value="HIV Type 1 Reverse Transcriptase, subunit A, domain 1"/>
    <property type="match status" value="1"/>
</dbReference>
<reference evidence="1" key="1">
    <citation type="journal article" date="2022" name="Int. J. Mol. Sci.">
        <title>Draft Genome of Tanacetum Coccineum: Genomic Comparison of Closely Related Tanacetum-Family Plants.</title>
        <authorList>
            <person name="Yamashiro T."/>
            <person name="Shiraishi A."/>
            <person name="Nakayama K."/>
            <person name="Satake H."/>
        </authorList>
    </citation>
    <scope>NUCLEOTIDE SEQUENCE</scope>
</reference>
<evidence type="ECO:0008006" key="3">
    <source>
        <dbReference type="Google" id="ProtNLM"/>
    </source>
</evidence>
<name>A0ABQ5AS01_9ASTR</name>
<keyword evidence="2" id="KW-1185">Reference proteome</keyword>
<organism evidence="1 2">
    <name type="scientific">Tanacetum coccineum</name>
    <dbReference type="NCBI Taxonomy" id="301880"/>
    <lineage>
        <taxon>Eukaryota</taxon>
        <taxon>Viridiplantae</taxon>
        <taxon>Streptophyta</taxon>
        <taxon>Embryophyta</taxon>
        <taxon>Tracheophyta</taxon>
        <taxon>Spermatophyta</taxon>
        <taxon>Magnoliopsida</taxon>
        <taxon>eudicotyledons</taxon>
        <taxon>Gunneridae</taxon>
        <taxon>Pentapetalae</taxon>
        <taxon>asterids</taxon>
        <taxon>campanulids</taxon>
        <taxon>Asterales</taxon>
        <taxon>Asteraceae</taxon>
        <taxon>Asteroideae</taxon>
        <taxon>Anthemideae</taxon>
        <taxon>Anthemidinae</taxon>
        <taxon>Tanacetum</taxon>
    </lineage>
</organism>